<evidence type="ECO:0000313" key="4">
    <source>
        <dbReference type="Proteomes" id="UP000555411"/>
    </source>
</evidence>
<reference evidence="3 4" key="1">
    <citation type="journal article" date="2017" name="Int. J. Syst. Evol. Microbiol.">
        <title>Gemmobacter straminiformis sp. nov., isolated from an artificial fountain.</title>
        <authorList>
            <person name="Kang J.Y."/>
            <person name="Kim M.J."/>
            <person name="Chun J."/>
            <person name="Son K.P."/>
            <person name="Jahng K.Y."/>
        </authorList>
    </citation>
    <scope>NUCLEOTIDE SEQUENCE [LARGE SCALE GENOMIC DNA]</scope>
    <source>
        <strain evidence="3 4">CAM-8</strain>
    </source>
</reference>
<accession>A0A842IBB8</accession>
<evidence type="ECO:0000256" key="1">
    <source>
        <dbReference type="ARBA" id="ARBA00009199"/>
    </source>
</evidence>
<proteinExistence type="inferred from homology"/>
<gene>
    <name evidence="3" type="ORF">H7F16_15435</name>
</gene>
<keyword evidence="4" id="KW-1185">Reference proteome</keyword>
<evidence type="ECO:0000259" key="2">
    <source>
        <dbReference type="Pfam" id="PF01425"/>
    </source>
</evidence>
<sequence length="474" mass="49272">MDQSDYLSHDATGLAALVRKGEIAPHELTAAARARHDAVNPALNAVIEFYDDAETLPDGTGPFGAVPFLRKDIGATEAGRLQECGSRLLRGNRSDHDGHFITRARSAGLKIVGRSAVPEFAFSGFTETLLHGITRNPWAPDRTAGGSSGGAASAVAAGIVPIAHASDGGGSIRIPAACCGLVGLNPSRGRVSGGPDGQDALFGLARAFVLCRTVRDMALALDVFSGPEAGDPFLIPPPARPFLAELAQPAPRLRIGIARSAWGAIALDPEVLATLDATAATLSALGHGIEEIASPVDPEDIATGVMGAFNLGLATLPALARKLGRPLDDSTLEPVTLRLLEQTLAMTPADIMQVFETLRRVRLEIATRTAGYDVLLTPTLPVTAPEHGLFATTRPDLTAAGYGQGDTSLFTYLGPFNVTGQPSVSLPLGQSAAGMPIGIQIVGPFAGEALLLRLARDLEQAMPWAARRPPLATA</sequence>
<comment type="similarity">
    <text evidence="1">Belongs to the amidase family.</text>
</comment>
<dbReference type="PANTHER" id="PTHR11895">
    <property type="entry name" value="TRANSAMIDASE"/>
    <property type="match status" value="1"/>
</dbReference>
<dbReference type="Pfam" id="PF01425">
    <property type="entry name" value="Amidase"/>
    <property type="match status" value="1"/>
</dbReference>
<dbReference type="PROSITE" id="PS00571">
    <property type="entry name" value="AMIDASES"/>
    <property type="match status" value="1"/>
</dbReference>
<dbReference type="GO" id="GO:0003824">
    <property type="term" value="F:catalytic activity"/>
    <property type="evidence" value="ECO:0007669"/>
    <property type="project" value="InterPro"/>
</dbReference>
<dbReference type="InterPro" id="IPR000120">
    <property type="entry name" value="Amidase"/>
</dbReference>
<dbReference type="SUPFAM" id="SSF75304">
    <property type="entry name" value="Amidase signature (AS) enzymes"/>
    <property type="match status" value="1"/>
</dbReference>
<dbReference type="Proteomes" id="UP000555411">
    <property type="component" value="Unassembled WGS sequence"/>
</dbReference>
<comment type="caution">
    <text evidence="3">The sequence shown here is derived from an EMBL/GenBank/DDBJ whole genome shotgun (WGS) entry which is preliminary data.</text>
</comment>
<dbReference type="InterPro" id="IPR023631">
    <property type="entry name" value="Amidase_dom"/>
</dbReference>
<dbReference type="InterPro" id="IPR036928">
    <property type="entry name" value="AS_sf"/>
</dbReference>
<dbReference type="AlphaFoldDB" id="A0A842IBB8"/>
<protein>
    <submittedName>
        <fullName evidence="3">Amidase</fullName>
    </submittedName>
</protein>
<dbReference type="EMBL" id="JACLQD010000004">
    <property type="protein sequence ID" value="MBC2836911.1"/>
    <property type="molecule type" value="Genomic_DNA"/>
</dbReference>
<dbReference type="PANTHER" id="PTHR11895:SF7">
    <property type="entry name" value="GLUTAMYL-TRNA(GLN) AMIDOTRANSFERASE SUBUNIT A, MITOCHONDRIAL"/>
    <property type="match status" value="1"/>
</dbReference>
<dbReference type="Gene3D" id="3.90.1300.10">
    <property type="entry name" value="Amidase signature (AS) domain"/>
    <property type="match status" value="1"/>
</dbReference>
<dbReference type="InterPro" id="IPR020556">
    <property type="entry name" value="Amidase_CS"/>
</dbReference>
<evidence type="ECO:0000313" key="3">
    <source>
        <dbReference type="EMBL" id="MBC2836911.1"/>
    </source>
</evidence>
<organism evidence="3 4">
    <name type="scientific">Paragemmobacter straminiformis</name>
    <dbReference type="NCBI Taxonomy" id="2045119"/>
    <lineage>
        <taxon>Bacteria</taxon>
        <taxon>Pseudomonadati</taxon>
        <taxon>Pseudomonadota</taxon>
        <taxon>Alphaproteobacteria</taxon>
        <taxon>Rhodobacterales</taxon>
        <taxon>Paracoccaceae</taxon>
        <taxon>Paragemmobacter</taxon>
    </lineage>
</organism>
<name>A0A842IBB8_9RHOB</name>
<feature type="domain" description="Amidase" evidence="2">
    <location>
        <begin position="27"/>
        <end position="452"/>
    </location>
</feature>